<dbReference type="Pfam" id="PF00364">
    <property type="entry name" value="Biotin_lipoyl"/>
    <property type="match status" value="1"/>
</dbReference>
<dbReference type="AlphaFoldDB" id="A0A0A1H0Q4"/>
<keyword evidence="8 9" id="KW-0092">Biotin</keyword>
<dbReference type="InterPro" id="IPR001882">
    <property type="entry name" value="Biotin_BS"/>
</dbReference>
<evidence type="ECO:0000256" key="8">
    <source>
        <dbReference type="ARBA" id="ARBA00023267"/>
    </source>
</evidence>
<evidence type="ECO:0000256" key="1">
    <source>
        <dbReference type="ARBA" id="ARBA00005194"/>
    </source>
</evidence>
<evidence type="ECO:0000313" key="12">
    <source>
        <dbReference type="EMBL" id="BAP86833.1"/>
    </source>
</evidence>
<dbReference type="PANTHER" id="PTHR45266:SF3">
    <property type="entry name" value="OXALOACETATE DECARBOXYLASE ALPHA CHAIN"/>
    <property type="match status" value="1"/>
</dbReference>
<evidence type="ECO:0000256" key="6">
    <source>
        <dbReference type="ARBA" id="ARBA00023098"/>
    </source>
</evidence>
<dbReference type="CDD" id="cd06850">
    <property type="entry name" value="biotinyl_domain"/>
    <property type="match status" value="1"/>
</dbReference>
<accession>A0A0A1H0Q4</accession>
<dbReference type="HOGENOM" id="CLU_016733_3_2_9"/>
<evidence type="ECO:0000256" key="9">
    <source>
        <dbReference type="RuleBase" id="RU364072"/>
    </source>
</evidence>
<dbReference type="Proteomes" id="UP000031620">
    <property type="component" value="Plasmid pLOOC260-1"/>
</dbReference>
<evidence type="ECO:0000256" key="4">
    <source>
        <dbReference type="ARBA" id="ARBA00022823"/>
    </source>
</evidence>
<gene>
    <name evidence="12" type="primary">accB</name>
    <name evidence="12" type="ORF">LOOC260_200590</name>
</gene>
<keyword evidence="5 9" id="KW-0276">Fatty acid metabolism</keyword>
<dbReference type="InterPro" id="IPR003016">
    <property type="entry name" value="2-oxoA_DH_lipoyl-BS"/>
</dbReference>
<sequence>MNEQEIERLVDKFERSSLNEMQISDNNFKLLLTKPHHSNAANSAAPVATSAPVQTAEAPTEDDAVVPAPLVGLVYLAAQPGKPVFKSVGDQVKAGDVVCLIEAMKVVNEVKSPYDGILREVLVEDGSLVEYDQPLFRIEKN</sequence>
<dbReference type="EMBL" id="AP014681">
    <property type="protein sequence ID" value="BAP86833.1"/>
    <property type="molecule type" value="Genomic_DNA"/>
</dbReference>
<dbReference type="PROSITE" id="PS50968">
    <property type="entry name" value="BIOTINYL_LIPOYL"/>
    <property type="match status" value="1"/>
</dbReference>
<dbReference type="GO" id="GO:0003989">
    <property type="term" value="F:acetyl-CoA carboxylase activity"/>
    <property type="evidence" value="ECO:0007669"/>
    <property type="project" value="InterPro"/>
</dbReference>
<proteinExistence type="predicted"/>
<dbReference type="PROSITE" id="PS00189">
    <property type="entry name" value="LIPOYL"/>
    <property type="match status" value="1"/>
</dbReference>
<dbReference type="GO" id="GO:0009317">
    <property type="term" value="C:acetyl-CoA carboxylase complex"/>
    <property type="evidence" value="ECO:0007669"/>
    <property type="project" value="InterPro"/>
</dbReference>
<dbReference type="InterPro" id="IPR000089">
    <property type="entry name" value="Biotin_lipoyl"/>
</dbReference>
<keyword evidence="3 9" id="KW-0444">Lipid biosynthesis</keyword>
<keyword evidence="7 9" id="KW-0275">Fatty acid biosynthesis</keyword>
<comment type="pathway">
    <text evidence="1 9">Lipid metabolism; fatty acid biosynthesis.</text>
</comment>
<keyword evidence="6 9" id="KW-0443">Lipid metabolism</keyword>
<dbReference type="InterPro" id="IPR050709">
    <property type="entry name" value="Biotin_Carboxyl_Carrier/Decarb"/>
</dbReference>
<name>A0A0A1H0Q4_9LACO</name>
<feature type="region of interest" description="Disordered" evidence="10">
    <location>
        <begin position="41"/>
        <end position="61"/>
    </location>
</feature>
<dbReference type="RefSeq" id="WP_041095678.1">
    <property type="nucleotide sequence ID" value="NZ_AP014681.1"/>
</dbReference>
<feature type="compositionally biased region" description="Low complexity" evidence="10">
    <location>
        <begin position="41"/>
        <end position="56"/>
    </location>
</feature>
<dbReference type="Gene3D" id="2.40.50.100">
    <property type="match status" value="1"/>
</dbReference>
<evidence type="ECO:0000256" key="5">
    <source>
        <dbReference type="ARBA" id="ARBA00022832"/>
    </source>
</evidence>
<dbReference type="PANTHER" id="PTHR45266">
    <property type="entry name" value="OXALOACETATE DECARBOXYLASE ALPHA CHAIN"/>
    <property type="match status" value="1"/>
</dbReference>
<dbReference type="SUPFAM" id="SSF51230">
    <property type="entry name" value="Single hybrid motif"/>
    <property type="match status" value="1"/>
</dbReference>
<evidence type="ECO:0000313" key="13">
    <source>
        <dbReference type="Proteomes" id="UP000031620"/>
    </source>
</evidence>
<keyword evidence="12" id="KW-0614">Plasmid</keyword>
<evidence type="ECO:0000256" key="7">
    <source>
        <dbReference type="ARBA" id="ARBA00023160"/>
    </source>
</evidence>
<dbReference type="UniPathway" id="UPA00094"/>
<protein>
    <recommendedName>
        <fullName evidence="2 9">Biotin carboxyl carrier protein of acetyl-CoA carboxylase</fullName>
    </recommendedName>
</protein>
<reference evidence="12 13" key="1">
    <citation type="submission" date="2014-11" db="EMBL/GenBank/DDBJ databases">
        <title>Complete genome sequence and analysis of Lactobacillus hokkaidonensis LOOC260T.</title>
        <authorList>
            <person name="Tanizawa Y."/>
            <person name="Tohno M."/>
            <person name="Kaminuma E."/>
            <person name="Nakamura Y."/>
            <person name="Arita M."/>
        </authorList>
    </citation>
    <scope>NUCLEOTIDE SEQUENCE [LARGE SCALE GENOMIC DNA]</scope>
    <source>
        <strain evidence="12 13">LOOC260</strain>
        <plasmid evidence="13">pLOOC260-1 DNA</plasmid>
    </source>
</reference>
<dbReference type="PROSITE" id="PS00188">
    <property type="entry name" value="BIOTIN"/>
    <property type="match status" value="1"/>
</dbReference>
<dbReference type="PRINTS" id="PR01071">
    <property type="entry name" value="ACOABIOTINCC"/>
</dbReference>
<comment type="function">
    <text evidence="9">This protein is a component of the acetyl coenzyme A carboxylase complex; first, biotin carboxylase catalyzes the carboxylation of the carrier protein and then the transcarboxylase transfers the carboxyl group to form malonyl-CoA.</text>
</comment>
<evidence type="ECO:0000256" key="10">
    <source>
        <dbReference type="SAM" id="MobiDB-lite"/>
    </source>
</evidence>
<evidence type="ECO:0000256" key="2">
    <source>
        <dbReference type="ARBA" id="ARBA00017562"/>
    </source>
</evidence>
<evidence type="ECO:0000259" key="11">
    <source>
        <dbReference type="PROSITE" id="PS50968"/>
    </source>
</evidence>
<evidence type="ECO:0000256" key="3">
    <source>
        <dbReference type="ARBA" id="ARBA00022516"/>
    </source>
</evidence>
<organism evidence="12 13">
    <name type="scientific">Paucilactobacillus hokkaidonensis JCM 18461</name>
    <dbReference type="NCBI Taxonomy" id="1291742"/>
    <lineage>
        <taxon>Bacteria</taxon>
        <taxon>Bacillati</taxon>
        <taxon>Bacillota</taxon>
        <taxon>Bacilli</taxon>
        <taxon>Lactobacillales</taxon>
        <taxon>Lactobacillaceae</taxon>
        <taxon>Paucilactobacillus</taxon>
    </lineage>
</organism>
<keyword evidence="4" id="KW-0450">Lipoyl</keyword>
<feature type="domain" description="Lipoyl-binding" evidence="11">
    <location>
        <begin position="63"/>
        <end position="139"/>
    </location>
</feature>
<dbReference type="InterPro" id="IPR001249">
    <property type="entry name" value="AcCoA_biotinCC"/>
</dbReference>
<dbReference type="InterPro" id="IPR011053">
    <property type="entry name" value="Single_hybrid_motif"/>
</dbReference>
<dbReference type="GO" id="GO:0006633">
    <property type="term" value="P:fatty acid biosynthetic process"/>
    <property type="evidence" value="ECO:0007669"/>
    <property type="project" value="UniProtKB-UniPathway"/>
</dbReference>
<geneLocation type="plasmid" evidence="13">
    <name>pLOOC260-1 DNA</name>
</geneLocation>
<dbReference type="KEGG" id="lho:LOOC260_200590"/>